<comment type="similarity">
    <text evidence="4 15">Belongs to the AdoMet synthase family.</text>
</comment>
<dbReference type="Pfam" id="PF02773">
    <property type="entry name" value="S-AdoMet_synt_C"/>
    <property type="match status" value="1"/>
</dbReference>
<sequence length="376" mass="40968">MPYTQHTSESVSDGHPDKIADQISDAVLDAVLSQDPLGRVACEVLVKERMVVISGEVSADATIDYMKIVCQVLTGVYGKPCHPEDIELMLHVGQQSKEIAHGVDQHESLGAGDQGMMYGYACDETPAYMPMPIYLSHQLMRAHKKLRQTDPRILADAKSQVTVSYEGGVPSGIKSVVLSTQHQADMPLEEVRSFIQSSLIDLVIPKALVNKDTVYFVNPSGTFIRGGPSADCGLTGRKLMVDTYGGFALHGGGAFSGKDSTKVDRTAAYMARYVAKHVVAAGVAKQCELCLAYAIGVEHPVMVALDTFGTNTIPEDKILRMVRTVFDFSPKGMIDALQLQTPRFLPTAAFGHFGREGDAFSWERLDRLDDLHGFED</sequence>
<dbReference type="Proteomes" id="UP001320768">
    <property type="component" value="Unassembled WGS sequence"/>
</dbReference>
<name>A0ABT1L519_9GAMM</name>
<evidence type="ECO:0000256" key="9">
    <source>
        <dbReference type="ARBA" id="ARBA00022741"/>
    </source>
</evidence>
<comment type="cofactor">
    <cofactor evidence="1">
        <name>Mg(2+)</name>
        <dbReference type="ChEBI" id="CHEBI:18420"/>
    </cofactor>
</comment>
<dbReference type="PROSITE" id="PS00376">
    <property type="entry name" value="ADOMET_SYNTHASE_1"/>
    <property type="match status" value="1"/>
</dbReference>
<dbReference type="RefSeq" id="WP_258569380.1">
    <property type="nucleotide sequence ID" value="NZ_JAKUDN010000002.1"/>
</dbReference>
<dbReference type="Gene3D" id="3.30.300.10">
    <property type="match status" value="3"/>
</dbReference>
<evidence type="ECO:0000256" key="14">
    <source>
        <dbReference type="RuleBase" id="RU000542"/>
    </source>
</evidence>
<evidence type="ECO:0000256" key="7">
    <source>
        <dbReference type="ARBA" id="ARBA00022679"/>
    </source>
</evidence>
<evidence type="ECO:0000259" key="18">
    <source>
        <dbReference type="Pfam" id="PF02773"/>
    </source>
</evidence>
<dbReference type="PANTHER" id="PTHR11964">
    <property type="entry name" value="S-ADENOSYLMETHIONINE SYNTHETASE"/>
    <property type="match status" value="1"/>
</dbReference>
<keyword evidence="8 14" id="KW-0479">Metal-binding</keyword>
<dbReference type="NCBIfam" id="TIGR01034">
    <property type="entry name" value="metK"/>
    <property type="match status" value="1"/>
</dbReference>
<evidence type="ECO:0000256" key="5">
    <source>
        <dbReference type="ARBA" id="ARBA00012828"/>
    </source>
</evidence>
<keyword evidence="7 19" id="KW-0808">Transferase</keyword>
<dbReference type="PROSITE" id="PS00377">
    <property type="entry name" value="ADOMET_SYNTHASE_2"/>
    <property type="match status" value="1"/>
</dbReference>
<evidence type="ECO:0000256" key="6">
    <source>
        <dbReference type="ARBA" id="ARBA00022563"/>
    </source>
</evidence>
<evidence type="ECO:0000256" key="13">
    <source>
        <dbReference type="NCBIfam" id="TIGR01034"/>
    </source>
</evidence>
<keyword evidence="9" id="KW-0547">Nucleotide-binding</keyword>
<keyword evidence="20" id="KW-1185">Reference proteome</keyword>
<dbReference type="EMBL" id="JAKUDN010000002">
    <property type="protein sequence ID" value="MCP8352274.1"/>
    <property type="molecule type" value="Genomic_DNA"/>
</dbReference>
<comment type="pathway">
    <text evidence="3">Amino-acid biosynthesis; S-adenosyl-L-methionine biosynthesis; S-adenosyl-L-methionine from L-methionine: step 1/1.</text>
</comment>
<evidence type="ECO:0000256" key="15">
    <source>
        <dbReference type="RuleBase" id="RU004462"/>
    </source>
</evidence>
<keyword evidence="12 14" id="KW-0630">Potassium</keyword>
<feature type="domain" description="S-adenosylmethionine synthetase central" evidence="17">
    <location>
        <begin position="109"/>
        <end position="223"/>
    </location>
</feature>
<organism evidence="19 20">
    <name type="scientific">Candidatus Synchoanobacter obligatus</name>
    <dbReference type="NCBI Taxonomy" id="2919597"/>
    <lineage>
        <taxon>Bacteria</taxon>
        <taxon>Pseudomonadati</taxon>
        <taxon>Pseudomonadota</taxon>
        <taxon>Gammaproteobacteria</taxon>
        <taxon>Candidatus Comchoanobacterales</taxon>
        <taxon>Candidatus Comchoanobacteraceae</taxon>
        <taxon>Candidatus Synchoanobacter</taxon>
    </lineage>
</organism>
<accession>A0ABT1L519</accession>
<evidence type="ECO:0000313" key="19">
    <source>
        <dbReference type="EMBL" id="MCP8352274.1"/>
    </source>
</evidence>
<dbReference type="EC" id="2.5.1.6" evidence="5 13"/>
<reference evidence="19 20" key="1">
    <citation type="journal article" date="2022" name="Nat. Microbiol.">
        <title>The microbiome of a bacterivorous marine choanoflagellate contains a resource-demanding obligate bacterial associate.</title>
        <authorList>
            <person name="Needham D.M."/>
            <person name="Poirier C."/>
            <person name="Bachy C."/>
            <person name="George E.E."/>
            <person name="Wilken S."/>
            <person name="Yung C.C.M."/>
            <person name="Limardo A.J."/>
            <person name="Morando M."/>
            <person name="Sudek L."/>
            <person name="Malmstrom R.R."/>
            <person name="Keeling P.J."/>
            <person name="Santoro A.E."/>
            <person name="Worden A.Z."/>
        </authorList>
    </citation>
    <scope>NUCLEOTIDE SEQUENCE [LARGE SCALE GENOMIC DNA]</scope>
    <source>
        <strain evidence="19 20">Comchoano-2</strain>
    </source>
</reference>
<comment type="subcellular location">
    <subcellularLocation>
        <location evidence="14">Cytoplasm</location>
    </subcellularLocation>
</comment>
<evidence type="ECO:0000256" key="2">
    <source>
        <dbReference type="ARBA" id="ARBA00001958"/>
    </source>
</evidence>
<dbReference type="InterPro" id="IPR022631">
    <property type="entry name" value="ADOMET_SYNTHASE_CS"/>
</dbReference>
<evidence type="ECO:0000256" key="11">
    <source>
        <dbReference type="ARBA" id="ARBA00022842"/>
    </source>
</evidence>
<dbReference type="Pfam" id="PF02772">
    <property type="entry name" value="S-AdoMet_synt_M"/>
    <property type="match status" value="1"/>
</dbReference>
<comment type="cofactor">
    <cofactor evidence="2">
        <name>K(+)</name>
        <dbReference type="ChEBI" id="CHEBI:29103"/>
    </cofactor>
</comment>
<comment type="caution">
    <text evidence="19">The sequence shown here is derived from an EMBL/GenBank/DDBJ whole genome shotgun (WGS) entry which is preliminary data.</text>
</comment>
<evidence type="ECO:0000256" key="8">
    <source>
        <dbReference type="ARBA" id="ARBA00022723"/>
    </source>
</evidence>
<protein>
    <recommendedName>
        <fullName evidence="5 13">Methionine adenosyltransferase</fullName>
        <ecNumber evidence="5 13">2.5.1.6</ecNumber>
    </recommendedName>
</protein>
<dbReference type="PIRSF" id="PIRSF000497">
    <property type="entry name" value="MAT"/>
    <property type="match status" value="1"/>
</dbReference>
<evidence type="ECO:0000313" key="20">
    <source>
        <dbReference type="Proteomes" id="UP001320768"/>
    </source>
</evidence>
<feature type="domain" description="S-adenosylmethionine synthetase N-terminal" evidence="16">
    <location>
        <begin position="6"/>
        <end position="95"/>
    </location>
</feature>
<feature type="domain" description="S-adenosylmethionine synthetase C-terminal" evidence="18">
    <location>
        <begin position="226"/>
        <end position="364"/>
    </location>
</feature>
<dbReference type="CDD" id="cd18079">
    <property type="entry name" value="S-AdoMet_synt"/>
    <property type="match status" value="1"/>
</dbReference>
<evidence type="ECO:0000259" key="16">
    <source>
        <dbReference type="Pfam" id="PF00438"/>
    </source>
</evidence>
<keyword evidence="6" id="KW-0554">One-carbon metabolism</keyword>
<dbReference type="InterPro" id="IPR022636">
    <property type="entry name" value="S-AdoMet_synthetase_sfam"/>
</dbReference>
<comment type="subunit">
    <text evidence="14">Homotetramer.</text>
</comment>
<proteinExistence type="inferred from homology"/>
<evidence type="ECO:0000256" key="3">
    <source>
        <dbReference type="ARBA" id="ARBA00005224"/>
    </source>
</evidence>
<dbReference type="InterPro" id="IPR022628">
    <property type="entry name" value="S-AdoMet_synt_N"/>
</dbReference>
<dbReference type="Pfam" id="PF00438">
    <property type="entry name" value="S-AdoMet_synt_N"/>
    <property type="match status" value="1"/>
</dbReference>
<keyword evidence="11 14" id="KW-0460">Magnesium</keyword>
<evidence type="ECO:0000259" key="17">
    <source>
        <dbReference type="Pfam" id="PF02772"/>
    </source>
</evidence>
<evidence type="ECO:0000256" key="1">
    <source>
        <dbReference type="ARBA" id="ARBA00001946"/>
    </source>
</evidence>
<dbReference type="SUPFAM" id="SSF55973">
    <property type="entry name" value="S-adenosylmethionine synthetase"/>
    <property type="match status" value="3"/>
</dbReference>
<dbReference type="GO" id="GO:0004478">
    <property type="term" value="F:methionine adenosyltransferase activity"/>
    <property type="evidence" value="ECO:0007669"/>
    <property type="project" value="UniProtKB-EC"/>
</dbReference>
<dbReference type="InterPro" id="IPR022629">
    <property type="entry name" value="S-AdoMet_synt_central"/>
</dbReference>
<evidence type="ECO:0000256" key="10">
    <source>
        <dbReference type="ARBA" id="ARBA00022840"/>
    </source>
</evidence>
<evidence type="ECO:0000256" key="12">
    <source>
        <dbReference type="ARBA" id="ARBA00022958"/>
    </source>
</evidence>
<dbReference type="InterPro" id="IPR022630">
    <property type="entry name" value="S-AdoMet_synt_C"/>
</dbReference>
<dbReference type="InterPro" id="IPR002133">
    <property type="entry name" value="S-AdoMet_synthetase"/>
</dbReference>
<gene>
    <name evidence="19" type="primary">metK</name>
    <name evidence="19" type="ORF">MKS91_03100</name>
</gene>
<evidence type="ECO:0000256" key="4">
    <source>
        <dbReference type="ARBA" id="ARBA00009685"/>
    </source>
</evidence>
<keyword evidence="10" id="KW-0067">ATP-binding</keyword>